<keyword evidence="3" id="KW-0583">PHB biosynthesis</keyword>
<dbReference type="Proteomes" id="UP001501523">
    <property type="component" value="Unassembled WGS sequence"/>
</dbReference>
<dbReference type="NCBIfam" id="TIGR01834">
    <property type="entry name" value="PHA_synth_III_E"/>
    <property type="match status" value="1"/>
</dbReference>
<proteinExistence type="predicted"/>
<accession>A0ABP3THK5</accession>
<organism evidence="5 6">
    <name type="scientific">Dokdonella soli</name>
    <dbReference type="NCBI Taxonomy" id="529810"/>
    <lineage>
        <taxon>Bacteria</taxon>
        <taxon>Pseudomonadati</taxon>
        <taxon>Pseudomonadota</taxon>
        <taxon>Gammaproteobacteria</taxon>
        <taxon>Lysobacterales</taxon>
        <taxon>Rhodanobacteraceae</taxon>
        <taxon>Dokdonella</taxon>
    </lineage>
</organism>
<dbReference type="InterPro" id="IPR010123">
    <property type="entry name" value="PHA_synth_III_E"/>
</dbReference>
<dbReference type="EMBL" id="BAAAEU010000001">
    <property type="protein sequence ID" value="GAA0704218.1"/>
    <property type="molecule type" value="Genomic_DNA"/>
</dbReference>
<feature type="region of interest" description="Disordered" evidence="4">
    <location>
        <begin position="329"/>
        <end position="427"/>
    </location>
</feature>
<gene>
    <name evidence="5" type="primary">phaE</name>
    <name evidence="5" type="ORF">GCM10009105_00900</name>
</gene>
<dbReference type="Pfam" id="PF09712">
    <property type="entry name" value="PHA_synth_III_E"/>
    <property type="match status" value="1"/>
</dbReference>
<evidence type="ECO:0000256" key="3">
    <source>
        <dbReference type="ARBA" id="ARBA00022752"/>
    </source>
</evidence>
<reference evidence="6" key="1">
    <citation type="journal article" date="2019" name="Int. J. Syst. Evol. Microbiol.">
        <title>The Global Catalogue of Microorganisms (GCM) 10K type strain sequencing project: providing services to taxonomists for standard genome sequencing and annotation.</title>
        <authorList>
            <consortium name="The Broad Institute Genomics Platform"/>
            <consortium name="The Broad Institute Genome Sequencing Center for Infectious Disease"/>
            <person name="Wu L."/>
            <person name="Ma J."/>
        </authorList>
    </citation>
    <scope>NUCLEOTIDE SEQUENCE [LARGE SCALE GENOMIC DNA]</scope>
    <source>
        <strain evidence="6">JCM 15421</strain>
    </source>
</reference>
<feature type="compositionally biased region" description="Basic and acidic residues" evidence="4">
    <location>
        <begin position="416"/>
        <end position="427"/>
    </location>
</feature>
<evidence type="ECO:0000256" key="4">
    <source>
        <dbReference type="SAM" id="MobiDB-lite"/>
    </source>
</evidence>
<feature type="compositionally biased region" description="Low complexity" evidence="4">
    <location>
        <begin position="359"/>
        <end position="368"/>
    </location>
</feature>
<evidence type="ECO:0000313" key="5">
    <source>
        <dbReference type="EMBL" id="GAA0704218.1"/>
    </source>
</evidence>
<evidence type="ECO:0000256" key="1">
    <source>
        <dbReference type="ARBA" id="ARBA00004683"/>
    </source>
</evidence>
<feature type="compositionally biased region" description="Basic residues" evidence="4">
    <location>
        <begin position="349"/>
        <end position="358"/>
    </location>
</feature>
<comment type="pathway">
    <text evidence="1">Biopolymer metabolism; poly-(R)-3-hydroxybutanoate biosynthesis.</text>
</comment>
<dbReference type="RefSeq" id="WP_343786014.1">
    <property type="nucleotide sequence ID" value="NZ_BAAAEU010000001.1"/>
</dbReference>
<comment type="caution">
    <text evidence="5">The sequence shown here is derived from an EMBL/GenBank/DDBJ whole genome shotgun (WGS) entry which is preliminary data.</text>
</comment>
<protein>
    <recommendedName>
        <fullName evidence="2">Poly(3-hydroxyalkanoate) polymerase subunit PhaE</fullName>
    </recommendedName>
</protein>
<keyword evidence="6" id="KW-1185">Reference proteome</keyword>
<evidence type="ECO:0000313" key="6">
    <source>
        <dbReference type="Proteomes" id="UP001501523"/>
    </source>
</evidence>
<name>A0ABP3THK5_9GAMM</name>
<evidence type="ECO:0000256" key="2">
    <source>
        <dbReference type="ARBA" id="ARBA00019066"/>
    </source>
</evidence>
<sequence length="427" mass="46995">MGESPNPDWMNQWQAFARQYLSAWQDASRGGVTAPQPSASAPWHEGFEQWSRLFAAGGGQSETIDRVIDSAKSYAAFMQSMIAAFTANAQGDGAPWTDALRQGFAIPAGASLFEHPMARAWQGLAGQGGNGFAQFMSALGALRSPPPADFGELKAWLNLPAFGVMREHQEHYQKMAVTWVDYQEQMRRYNALMLRASQRGFELFEGKLAEREQPGRQIESLRALYDLWVDAAEEGYAEIALSMEFREAYGALVNAQMRVRSQVQQEVERVSVDFGMPTRSELNSIGERLQALRREVRGRGKGSDDALANEVAALREEFAALKAAMKGARPTANEAAETGIDPEPGRSAPPKKRARRARVVAQPAVVPASKKKRKAKATRDAKDDTAAPSKNFASRIAKFANASLGTARAKSHRPEKRADAPRNKKKR</sequence>